<accession>A0A1C7I781</accession>
<dbReference type="KEGG" id="byl:A4V09_07010"/>
<dbReference type="EMBL" id="CP015405">
    <property type="protein sequence ID" value="ANU75537.1"/>
    <property type="molecule type" value="Genomic_DNA"/>
</dbReference>
<evidence type="ECO:0000313" key="1">
    <source>
        <dbReference type="EMBL" id="ANU75537.1"/>
    </source>
</evidence>
<reference evidence="1" key="1">
    <citation type="submission" date="2017-04" db="EMBL/GenBank/DDBJ databases">
        <title>Complete Genome Sequences of Twelve Strains of a Stable Defined Moderately Diverse Mouse Microbiota 2 (sDMDMm2).</title>
        <authorList>
            <person name="Uchimura Y."/>
            <person name="Wyss M."/>
            <person name="Brugiroux S."/>
            <person name="Limenitakis J.P."/>
            <person name="Stecher B."/>
            <person name="McCoy K.D."/>
            <person name="Macpherson A.J."/>
        </authorList>
    </citation>
    <scope>NUCLEOTIDE SEQUENCE</scope>
    <source>
        <strain evidence="1">YL58</strain>
    </source>
</reference>
<organism evidence="1 2">
    <name type="scientific">Blautia pseudococcoides</name>
    <dbReference type="NCBI Taxonomy" id="1796616"/>
    <lineage>
        <taxon>Bacteria</taxon>
        <taxon>Bacillati</taxon>
        <taxon>Bacillota</taxon>
        <taxon>Clostridia</taxon>
        <taxon>Lachnospirales</taxon>
        <taxon>Lachnospiraceae</taxon>
        <taxon>Blautia</taxon>
    </lineage>
</organism>
<keyword evidence="2" id="KW-1185">Reference proteome</keyword>
<proteinExistence type="predicted"/>
<protein>
    <submittedName>
        <fullName evidence="1">Uncharacterized protein</fullName>
    </submittedName>
</protein>
<sequence length="69" mass="7262">MEIKADSPAAIKALKSVGVRKSVMLTGDADAVGRIEVGQQIHVQPPQGQAAHTVCSFSFNKITSRNAAE</sequence>
<dbReference type="AlphaFoldDB" id="A0A1C7I781"/>
<gene>
    <name evidence="1" type="ORF">A4V09_07010</name>
</gene>
<dbReference type="Proteomes" id="UP000092574">
    <property type="component" value="Chromosome"/>
</dbReference>
<name>A0A1C7I781_9FIRM</name>
<evidence type="ECO:0000313" key="2">
    <source>
        <dbReference type="Proteomes" id="UP000092574"/>
    </source>
</evidence>